<evidence type="ECO:0000313" key="3">
    <source>
        <dbReference type="Proteomes" id="UP000827986"/>
    </source>
</evidence>
<gene>
    <name evidence="2" type="ORF">KIL84_004180</name>
</gene>
<sequence>MGAVRLQPPPPIPVGVLGFRQEAGGGKKKERKKWGSKSDSNPRTRSGTSNSIQTYQFLSCSKACLSHSHRVSPPPCLGITPHPAQRGHAGFTLGTPRSEAGSDCVDGTQLTPDSHRGQNFAWHE</sequence>
<feature type="compositionally biased region" description="Basic residues" evidence="1">
    <location>
        <begin position="26"/>
        <end position="35"/>
    </location>
</feature>
<name>A0A9D3XMK0_9SAUR</name>
<evidence type="ECO:0000256" key="1">
    <source>
        <dbReference type="SAM" id="MobiDB-lite"/>
    </source>
</evidence>
<feature type="compositionally biased region" description="Polar residues" evidence="1">
    <location>
        <begin position="38"/>
        <end position="51"/>
    </location>
</feature>
<dbReference type="Proteomes" id="UP000827986">
    <property type="component" value="Unassembled WGS sequence"/>
</dbReference>
<accession>A0A9D3XMK0</accession>
<protein>
    <submittedName>
        <fullName evidence="2">Uncharacterized protein</fullName>
    </submittedName>
</protein>
<organism evidence="2 3">
    <name type="scientific">Mauremys mutica</name>
    <name type="common">yellowpond turtle</name>
    <dbReference type="NCBI Taxonomy" id="74926"/>
    <lineage>
        <taxon>Eukaryota</taxon>
        <taxon>Metazoa</taxon>
        <taxon>Chordata</taxon>
        <taxon>Craniata</taxon>
        <taxon>Vertebrata</taxon>
        <taxon>Euteleostomi</taxon>
        <taxon>Archelosauria</taxon>
        <taxon>Testudinata</taxon>
        <taxon>Testudines</taxon>
        <taxon>Cryptodira</taxon>
        <taxon>Durocryptodira</taxon>
        <taxon>Testudinoidea</taxon>
        <taxon>Geoemydidae</taxon>
        <taxon>Geoemydinae</taxon>
        <taxon>Mauremys</taxon>
    </lineage>
</organism>
<feature type="region of interest" description="Disordered" evidence="1">
    <location>
        <begin position="1"/>
        <end position="51"/>
    </location>
</feature>
<evidence type="ECO:0000313" key="2">
    <source>
        <dbReference type="EMBL" id="KAH1182688.1"/>
    </source>
</evidence>
<dbReference type="EMBL" id="JAHDVG010000466">
    <property type="protein sequence ID" value="KAH1182688.1"/>
    <property type="molecule type" value="Genomic_DNA"/>
</dbReference>
<comment type="caution">
    <text evidence="2">The sequence shown here is derived from an EMBL/GenBank/DDBJ whole genome shotgun (WGS) entry which is preliminary data.</text>
</comment>
<dbReference type="AlphaFoldDB" id="A0A9D3XMK0"/>
<feature type="region of interest" description="Disordered" evidence="1">
    <location>
        <begin position="76"/>
        <end position="124"/>
    </location>
</feature>
<proteinExistence type="predicted"/>
<keyword evidence="3" id="KW-1185">Reference proteome</keyword>
<reference evidence="2" key="1">
    <citation type="submission" date="2021-09" db="EMBL/GenBank/DDBJ databases">
        <title>The genome of Mauremys mutica provides insights into the evolution of semi-aquatic lifestyle.</title>
        <authorList>
            <person name="Gong S."/>
            <person name="Gao Y."/>
        </authorList>
    </citation>
    <scope>NUCLEOTIDE SEQUENCE</scope>
    <source>
        <strain evidence="2">MM-2020</strain>
        <tissue evidence="2">Muscle</tissue>
    </source>
</reference>